<dbReference type="Pfam" id="PF13419">
    <property type="entry name" value="HAD_2"/>
    <property type="match status" value="1"/>
</dbReference>
<dbReference type="InterPro" id="IPR023198">
    <property type="entry name" value="PGP-like_dom2"/>
</dbReference>
<dbReference type="CDD" id="cd07505">
    <property type="entry name" value="HAD_BPGM-like"/>
    <property type="match status" value="1"/>
</dbReference>
<name>A4BES1_9GAMM</name>
<proteinExistence type="inferred from homology"/>
<keyword evidence="3" id="KW-1185">Reference proteome</keyword>
<dbReference type="InterPro" id="IPR041492">
    <property type="entry name" value="HAD_2"/>
</dbReference>
<evidence type="ECO:0000313" key="3">
    <source>
        <dbReference type="Proteomes" id="UP000005953"/>
    </source>
</evidence>
<dbReference type="SUPFAM" id="SSF56784">
    <property type="entry name" value="HAD-like"/>
    <property type="match status" value="1"/>
</dbReference>
<dbReference type="STRING" id="314283.MED297_02722"/>
<dbReference type="Gene3D" id="3.40.50.1000">
    <property type="entry name" value="HAD superfamily/HAD-like"/>
    <property type="match status" value="1"/>
</dbReference>
<dbReference type="InterPro" id="IPR023214">
    <property type="entry name" value="HAD_sf"/>
</dbReference>
<dbReference type="SFLD" id="SFLDG01135">
    <property type="entry name" value="C1.5.6:_HAD__Beta-PGM__Phospha"/>
    <property type="match status" value="1"/>
</dbReference>
<sequence length="199" mass="21736">MSRISDWSEVIEQADALIFDMDGTLIDSMPAHYQAWRQVADEYGLTLDRDRFYQLGGVPTYQTLQILSAEAGVSIDLDAAKTRKEGLYREYVSEVTEIAPIADVARQYANTKPLAIATGAGRNNAQSILTRLGLIEMFQAVMTADDVENHKPAPDVFLKAAAALGIAPERCVAFEDTDIGLEAIRAAGMTAIDVRPLLD</sequence>
<dbReference type="Proteomes" id="UP000005953">
    <property type="component" value="Unassembled WGS sequence"/>
</dbReference>
<dbReference type="EMBL" id="AAOE01000010">
    <property type="protein sequence ID" value="EAR09498.1"/>
    <property type="molecule type" value="Genomic_DNA"/>
</dbReference>
<dbReference type="Gene3D" id="1.10.150.240">
    <property type="entry name" value="Putative phosphatase, domain 2"/>
    <property type="match status" value="1"/>
</dbReference>
<dbReference type="RefSeq" id="WP_008047167.1">
    <property type="nucleotide sequence ID" value="NZ_CH724153.1"/>
</dbReference>
<dbReference type="PANTHER" id="PTHR43481">
    <property type="entry name" value="FRUCTOSE-1-PHOSPHATE PHOSPHATASE"/>
    <property type="match status" value="1"/>
</dbReference>
<dbReference type="SFLD" id="SFLDG01129">
    <property type="entry name" value="C1.5:_HAD__Beta-PGM__Phosphata"/>
    <property type="match status" value="1"/>
</dbReference>
<protein>
    <submittedName>
        <fullName evidence="2">Putative phosphatase</fullName>
    </submittedName>
</protein>
<dbReference type="InterPro" id="IPR051806">
    <property type="entry name" value="HAD-like_SPP"/>
</dbReference>
<dbReference type="SFLD" id="SFLDS00003">
    <property type="entry name" value="Haloacid_Dehalogenase"/>
    <property type="match status" value="1"/>
</dbReference>
<evidence type="ECO:0000313" key="2">
    <source>
        <dbReference type="EMBL" id="EAR09498.1"/>
    </source>
</evidence>
<dbReference type="NCBIfam" id="TIGR02009">
    <property type="entry name" value="PGMB-YQAB-SF"/>
    <property type="match status" value="1"/>
</dbReference>
<dbReference type="InterPro" id="IPR006439">
    <property type="entry name" value="HAD-SF_hydro_IA"/>
</dbReference>
<dbReference type="InterPro" id="IPR010976">
    <property type="entry name" value="B-phosphoglucomutase_hydrolase"/>
</dbReference>
<accession>A4BES1</accession>
<organism evidence="2 3">
    <name type="scientific">Reinekea blandensis MED297</name>
    <dbReference type="NCBI Taxonomy" id="314283"/>
    <lineage>
        <taxon>Bacteria</taxon>
        <taxon>Pseudomonadati</taxon>
        <taxon>Pseudomonadota</taxon>
        <taxon>Gammaproteobacteria</taxon>
        <taxon>Oceanospirillales</taxon>
        <taxon>Saccharospirillaceae</taxon>
        <taxon>Reinekea</taxon>
    </lineage>
</organism>
<dbReference type="InterPro" id="IPR036412">
    <property type="entry name" value="HAD-like_sf"/>
</dbReference>
<dbReference type="PANTHER" id="PTHR43481:SF4">
    <property type="entry name" value="GLYCEROL-1-PHOSPHATE PHOSPHOHYDROLASE 1-RELATED"/>
    <property type="match status" value="1"/>
</dbReference>
<dbReference type="OrthoDB" id="9782449at2"/>
<evidence type="ECO:0000256" key="1">
    <source>
        <dbReference type="ARBA" id="ARBA00006171"/>
    </source>
</evidence>
<reference evidence="2 3" key="1">
    <citation type="submission" date="2006-02" db="EMBL/GenBank/DDBJ databases">
        <authorList>
            <person name="Pinhassi J."/>
            <person name="Pedros-Alio C."/>
            <person name="Ferriera S."/>
            <person name="Johnson J."/>
            <person name="Kravitz S."/>
            <person name="Halpern A."/>
            <person name="Remington K."/>
            <person name="Beeson K."/>
            <person name="Tran B."/>
            <person name="Rogers Y.-H."/>
            <person name="Friedman R."/>
            <person name="Venter J.C."/>
        </authorList>
    </citation>
    <scope>NUCLEOTIDE SEQUENCE [LARGE SCALE GENOMIC DNA]</scope>
    <source>
        <strain evidence="2 3">MED297</strain>
    </source>
</reference>
<gene>
    <name evidence="2" type="ORF">MED297_02722</name>
</gene>
<comment type="similarity">
    <text evidence="1">Belongs to the HAD-like hydrolase superfamily. CbbY/CbbZ/Gph/YieH family.</text>
</comment>
<dbReference type="AlphaFoldDB" id="A4BES1"/>
<dbReference type="HOGENOM" id="CLU_045011_13_3_6"/>
<comment type="caution">
    <text evidence="2">The sequence shown here is derived from an EMBL/GenBank/DDBJ whole genome shotgun (WGS) entry which is preliminary data.</text>
</comment>
<dbReference type="NCBIfam" id="TIGR01509">
    <property type="entry name" value="HAD-SF-IA-v3"/>
    <property type="match status" value="1"/>
</dbReference>
<dbReference type="GO" id="GO:0050308">
    <property type="term" value="F:sugar-phosphatase activity"/>
    <property type="evidence" value="ECO:0007669"/>
    <property type="project" value="TreeGrafter"/>
</dbReference>